<dbReference type="EMBL" id="PKPP01000561">
    <property type="protein sequence ID" value="PWA91252.1"/>
    <property type="molecule type" value="Genomic_DNA"/>
</dbReference>
<sequence length="189" mass="20589">MGERKTVWERPKLSPEVQRYVDMVWERTLANRDLVEAYFDKIDSLIQKYQEAAFKKVPRIGPPATVVYTPRTVIDTSAPTCATRGEAAIYALLASGDDPHSMDLKIINPATGVADEVFKEIVLNRYHGDLNKYSETAVAASYGIAHEELPGASVIKRFRKDVGQAREIIAADSSVSTTNGGSSAASGGN</sequence>
<organism evidence="1 2">
    <name type="scientific">Artemisia annua</name>
    <name type="common">Sweet wormwood</name>
    <dbReference type="NCBI Taxonomy" id="35608"/>
    <lineage>
        <taxon>Eukaryota</taxon>
        <taxon>Viridiplantae</taxon>
        <taxon>Streptophyta</taxon>
        <taxon>Embryophyta</taxon>
        <taxon>Tracheophyta</taxon>
        <taxon>Spermatophyta</taxon>
        <taxon>Magnoliopsida</taxon>
        <taxon>eudicotyledons</taxon>
        <taxon>Gunneridae</taxon>
        <taxon>Pentapetalae</taxon>
        <taxon>asterids</taxon>
        <taxon>campanulids</taxon>
        <taxon>Asterales</taxon>
        <taxon>Asteraceae</taxon>
        <taxon>Asteroideae</taxon>
        <taxon>Anthemideae</taxon>
        <taxon>Artemisiinae</taxon>
        <taxon>Artemisia</taxon>
    </lineage>
</organism>
<evidence type="ECO:0000313" key="2">
    <source>
        <dbReference type="Proteomes" id="UP000245207"/>
    </source>
</evidence>
<dbReference type="AlphaFoldDB" id="A0A2U1PZX7"/>
<comment type="caution">
    <text evidence="1">The sequence shown here is derived from an EMBL/GenBank/DDBJ whole genome shotgun (WGS) entry which is preliminary data.</text>
</comment>
<accession>A0A2U1PZX7</accession>
<name>A0A2U1PZX7_ARTAN</name>
<reference evidence="1 2" key="1">
    <citation type="journal article" date="2018" name="Mol. Plant">
        <title>The genome of Artemisia annua provides insight into the evolution of Asteraceae family and artemisinin biosynthesis.</title>
        <authorList>
            <person name="Shen Q."/>
            <person name="Zhang L."/>
            <person name="Liao Z."/>
            <person name="Wang S."/>
            <person name="Yan T."/>
            <person name="Shi P."/>
            <person name="Liu M."/>
            <person name="Fu X."/>
            <person name="Pan Q."/>
            <person name="Wang Y."/>
            <person name="Lv Z."/>
            <person name="Lu X."/>
            <person name="Zhang F."/>
            <person name="Jiang W."/>
            <person name="Ma Y."/>
            <person name="Chen M."/>
            <person name="Hao X."/>
            <person name="Li L."/>
            <person name="Tang Y."/>
            <person name="Lv G."/>
            <person name="Zhou Y."/>
            <person name="Sun X."/>
            <person name="Brodelius P.E."/>
            <person name="Rose J.K.C."/>
            <person name="Tang K."/>
        </authorList>
    </citation>
    <scope>NUCLEOTIDE SEQUENCE [LARGE SCALE GENOMIC DNA]</scope>
    <source>
        <strain evidence="2">cv. Huhao1</strain>
        <tissue evidence="1">Leaf</tissue>
    </source>
</reference>
<keyword evidence="2" id="KW-1185">Reference proteome</keyword>
<dbReference type="Proteomes" id="UP000245207">
    <property type="component" value="Unassembled WGS sequence"/>
</dbReference>
<evidence type="ECO:0000313" key="1">
    <source>
        <dbReference type="EMBL" id="PWA91252.1"/>
    </source>
</evidence>
<protein>
    <submittedName>
        <fullName evidence="1">Uncharacterized protein</fullName>
    </submittedName>
</protein>
<gene>
    <name evidence="1" type="ORF">CTI12_AA092890</name>
</gene>
<proteinExistence type="predicted"/>